<dbReference type="EMBL" id="KQ243005">
    <property type="protein sequence ID" value="KNC76675.1"/>
    <property type="molecule type" value="Genomic_DNA"/>
</dbReference>
<evidence type="ECO:0000313" key="1">
    <source>
        <dbReference type="EMBL" id="KNC76675.1"/>
    </source>
</evidence>
<sequence>MSHVHICILINGQQLFLMILCVSKSLEVSVLRLKLPISARAVAAGSSNLFKAELLTRLSENAVRNEIVIDKVVACVAVGRKVLVLSDRRAHLEVLRAILNEREQDISSAYYMGGMTEAALRRAVCFSWAYDPQRAYLILTS</sequence>
<name>A0A0L0FIV0_9EUKA</name>
<dbReference type="Proteomes" id="UP000054560">
    <property type="component" value="Unassembled WGS sequence"/>
</dbReference>
<dbReference type="InterPro" id="IPR027417">
    <property type="entry name" value="P-loop_NTPase"/>
</dbReference>
<protein>
    <submittedName>
        <fullName evidence="1">Uncharacterized protein</fullName>
    </submittedName>
</protein>
<evidence type="ECO:0000313" key="2">
    <source>
        <dbReference type="Proteomes" id="UP000054560"/>
    </source>
</evidence>
<proteinExistence type="predicted"/>
<organism evidence="1 2">
    <name type="scientific">Sphaeroforma arctica JP610</name>
    <dbReference type="NCBI Taxonomy" id="667725"/>
    <lineage>
        <taxon>Eukaryota</taxon>
        <taxon>Ichthyosporea</taxon>
        <taxon>Ichthyophonida</taxon>
        <taxon>Sphaeroforma</taxon>
    </lineage>
</organism>
<gene>
    <name evidence="1" type="ORF">SARC_10834</name>
</gene>
<reference evidence="1 2" key="1">
    <citation type="submission" date="2011-02" db="EMBL/GenBank/DDBJ databases">
        <title>The Genome Sequence of Sphaeroforma arctica JP610.</title>
        <authorList>
            <consortium name="The Broad Institute Genome Sequencing Platform"/>
            <person name="Russ C."/>
            <person name="Cuomo C."/>
            <person name="Young S.K."/>
            <person name="Zeng Q."/>
            <person name="Gargeya S."/>
            <person name="Alvarado L."/>
            <person name="Berlin A."/>
            <person name="Chapman S.B."/>
            <person name="Chen Z."/>
            <person name="Freedman E."/>
            <person name="Gellesch M."/>
            <person name="Goldberg J."/>
            <person name="Griggs A."/>
            <person name="Gujja S."/>
            <person name="Heilman E."/>
            <person name="Heiman D."/>
            <person name="Howarth C."/>
            <person name="Mehta T."/>
            <person name="Neiman D."/>
            <person name="Pearson M."/>
            <person name="Roberts A."/>
            <person name="Saif S."/>
            <person name="Shea T."/>
            <person name="Shenoy N."/>
            <person name="Sisk P."/>
            <person name="Stolte C."/>
            <person name="Sykes S."/>
            <person name="White J."/>
            <person name="Yandava C."/>
            <person name="Burger G."/>
            <person name="Gray M.W."/>
            <person name="Holland P.W.H."/>
            <person name="King N."/>
            <person name="Lang F.B.F."/>
            <person name="Roger A.J."/>
            <person name="Ruiz-Trillo I."/>
            <person name="Haas B."/>
            <person name="Nusbaum C."/>
            <person name="Birren B."/>
        </authorList>
    </citation>
    <scope>NUCLEOTIDE SEQUENCE [LARGE SCALE GENOMIC DNA]</scope>
    <source>
        <strain evidence="1 2">JP610</strain>
    </source>
</reference>
<keyword evidence="2" id="KW-1185">Reference proteome</keyword>
<dbReference type="RefSeq" id="XP_014150577.1">
    <property type="nucleotide sequence ID" value="XM_014295102.1"/>
</dbReference>
<dbReference type="Gene3D" id="3.40.50.300">
    <property type="entry name" value="P-loop containing nucleotide triphosphate hydrolases"/>
    <property type="match status" value="1"/>
</dbReference>
<dbReference type="AlphaFoldDB" id="A0A0L0FIV0"/>
<accession>A0A0L0FIV0</accession>
<dbReference type="GeneID" id="25911338"/>